<evidence type="ECO:0000313" key="13">
    <source>
        <dbReference type="EMBL" id="MFC6006399.1"/>
    </source>
</evidence>
<reference evidence="14" key="1">
    <citation type="journal article" date="2019" name="Int. J. Syst. Evol. Microbiol.">
        <title>The Global Catalogue of Microorganisms (GCM) 10K type strain sequencing project: providing services to taxonomists for standard genome sequencing and annotation.</title>
        <authorList>
            <consortium name="The Broad Institute Genomics Platform"/>
            <consortium name="The Broad Institute Genome Sequencing Center for Infectious Disease"/>
            <person name="Wu L."/>
            <person name="Ma J."/>
        </authorList>
    </citation>
    <scope>NUCLEOTIDE SEQUENCE [LARGE SCALE GENOMIC DNA]</scope>
    <source>
        <strain evidence="14">KACC 14249</strain>
    </source>
</reference>
<evidence type="ECO:0000256" key="4">
    <source>
        <dbReference type="ARBA" id="ARBA00022679"/>
    </source>
</evidence>
<dbReference type="NCBIfam" id="TIGR01469">
    <property type="entry name" value="cobA_cysG_Cterm"/>
    <property type="match status" value="1"/>
</dbReference>
<accession>A0ABW1JC40</accession>
<keyword evidence="8" id="KW-0456">Lyase</keyword>
<keyword evidence="5" id="KW-0949">S-adenosyl-L-methionine</keyword>
<dbReference type="PANTHER" id="PTHR45790">
    <property type="entry name" value="SIROHEME SYNTHASE-RELATED"/>
    <property type="match status" value="1"/>
</dbReference>
<keyword evidence="4 13" id="KW-0808">Transferase</keyword>
<keyword evidence="9" id="KW-0627">Porphyrin biosynthesis</keyword>
<evidence type="ECO:0000256" key="3">
    <source>
        <dbReference type="ARBA" id="ARBA00022603"/>
    </source>
</evidence>
<evidence type="ECO:0000256" key="8">
    <source>
        <dbReference type="ARBA" id="ARBA00023239"/>
    </source>
</evidence>
<evidence type="ECO:0000256" key="2">
    <source>
        <dbReference type="ARBA" id="ARBA00022573"/>
    </source>
</evidence>
<comment type="caution">
    <text evidence="13">The sequence shown here is derived from an EMBL/GenBank/DDBJ whole genome shotgun (WGS) entry which is preliminary data.</text>
</comment>
<dbReference type="SUPFAM" id="SSF53790">
    <property type="entry name" value="Tetrapyrrole methylase"/>
    <property type="match status" value="1"/>
</dbReference>
<protein>
    <submittedName>
        <fullName evidence="13">Uroporphyrinogen-III C-methyltransferase</fullName>
        <ecNumber evidence="13">2.1.1.107</ecNumber>
    </submittedName>
</protein>
<evidence type="ECO:0000259" key="12">
    <source>
        <dbReference type="Pfam" id="PF00590"/>
    </source>
</evidence>
<dbReference type="CDD" id="cd11642">
    <property type="entry name" value="SUMT"/>
    <property type="match status" value="1"/>
</dbReference>
<evidence type="ECO:0000313" key="14">
    <source>
        <dbReference type="Proteomes" id="UP001596189"/>
    </source>
</evidence>
<dbReference type="PIRSF" id="PIRSF036426">
    <property type="entry name" value="Sirohaem_synth"/>
    <property type="match status" value="1"/>
</dbReference>
<dbReference type="EMBL" id="JBHSRD010000002">
    <property type="protein sequence ID" value="MFC6006399.1"/>
    <property type="molecule type" value="Genomic_DNA"/>
</dbReference>
<evidence type="ECO:0000256" key="9">
    <source>
        <dbReference type="ARBA" id="ARBA00023244"/>
    </source>
</evidence>
<dbReference type="Gene3D" id="3.40.50.720">
    <property type="entry name" value="NAD(P)-binding Rossmann-like Domain"/>
    <property type="match status" value="1"/>
</dbReference>
<evidence type="ECO:0000256" key="1">
    <source>
        <dbReference type="ARBA" id="ARBA00005010"/>
    </source>
</evidence>
<dbReference type="PANTHER" id="PTHR45790:SF3">
    <property type="entry name" value="S-ADENOSYL-L-METHIONINE-DEPENDENT UROPORPHYRINOGEN III METHYLTRANSFERASE, CHLOROPLASTIC"/>
    <property type="match status" value="1"/>
</dbReference>
<evidence type="ECO:0000256" key="6">
    <source>
        <dbReference type="ARBA" id="ARBA00023002"/>
    </source>
</evidence>
<dbReference type="Gene3D" id="3.30.950.10">
    <property type="entry name" value="Methyltransferase, Cobalt-precorrin-4 Transmethylase, Domain 2"/>
    <property type="match status" value="1"/>
</dbReference>
<organism evidence="13 14">
    <name type="scientific">Angustibacter luteus</name>
    <dbReference type="NCBI Taxonomy" id="658456"/>
    <lineage>
        <taxon>Bacteria</taxon>
        <taxon>Bacillati</taxon>
        <taxon>Actinomycetota</taxon>
        <taxon>Actinomycetes</taxon>
        <taxon>Kineosporiales</taxon>
        <taxon>Kineosporiaceae</taxon>
    </lineage>
</organism>
<dbReference type="InterPro" id="IPR000878">
    <property type="entry name" value="4pyrrol_Mease"/>
</dbReference>
<dbReference type="RefSeq" id="WP_345717236.1">
    <property type="nucleotide sequence ID" value="NZ_BAABFP010000005.1"/>
</dbReference>
<dbReference type="Proteomes" id="UP001596189">
    <property type="component" value="Unassembled WGS sequence"/>
</dbReference>
<dbReference type="InterPro" id="IPR006366">
    <property type="entry name" value="CobA/CysG_C"/>
</dbReference>
<keyword evidence="14" id="KW-1185">Reference proteome</keyword>
<proteinExistence type="predicted"/>
<dbReference type="NCBIfam" id="NF004790">
    <property type="entry name" value="PRK06136.1"/>
    <property type="match status" value="1"/>
</dbReference>
<dbReference type="GO" id="GO:0004851">
    <property type="term" value="F:uroporphyrin-III C-methyltransferase activity"/>
    <property type="evidence" value="ECO:0007669"/>
    <property type="project" value="UniProtKB-EC"/>
</dbReference>
<evidence type="ECO:0000256" key="10">
    <source>
        <dbReference type="ARBA" id="ARBA00023268"/>
    </source>
</evidence>
<sequence length="414" mass="42679">MTDAELPAFPLGLRLEGRRVLVVGGGHVALRRVAGLLESGADVHLVSPAVEAALGDLADRGRLHWAQRPYAEQDVDEAWLVFACTDDPAVNAQVVADATARRIWCSRADDALGATAWTPATARTGPATVAVLSGRDPRRSVALRDAALAAVEAELHGRRAEPSRTPRTGGRVVLVGGGPGDPGLLTRRGYEWLAEADVVLVDRLAPLAVLDGLREDVEVIDVSKVPRGRFTPQEAINDLLVQHAAAGRTVVRLKGGDPFVFGRGMEEALACAAAGIAVEVVPGVTSAVAVPELAGVPVTHRGVSQGFCVVSGHLPPGHPDSSVDWTALGRSGLTIVCLMAVHTMPDIAAALLADGVDPATPVVAVQDGGLPTQRVSRSPLSGAADMMVREQVTAPAVVVIGAVAGVSEGIPGIG</sequence>
<dbReference type="InterPro" id="IPR006367">
    <property type="entry name" value="Sirohaem_synthase_N"/>
</dbReference>
<keyword evidence="6" id="KW-0560">Oxidoreductase</keyword>
<dbReference type="InterPro" id="IPR012409">
    <property type="entry name" value="Sirohaem_synth"/>
</dbReference>
<dbReference type="InterPro" id="IPR035996">
    <property type="entry name" value="4pyrrol_Methylase_sf"/>
</dbReference>
<dbReference type="Pfam" id="PF00590">
    <property type="entry name" value="TP_methylase"/>
    <property type="match status" value="1"/>
</dbReference>
<dbReference type="InterPro" id="IPR050161">
    <property type="entry name" value="Siro_Cobalamin_biosynth"/>
</dbReference>
<dbReference type="InterPro" id="IPR014777">
    <property type="entry name" value="4pyrrole_Mease_sub1"/>
</dbReference>
<comment type="catalytic activity">
    <reaction evidence="11">
        <text>precorrin-2 + NAD(+) = sirohydrochlorin + NADH + 2 H(+)</text>
        <dbReference type="Rhea" id="RHEA:15613"/>
        <dbReference type="ChEBI" id="CHEBI:15378"/>
        <dbReference type="ChEBI" id="CHEBI:57540"/>
        <dbReference type="ChEBI" id="CHEBI:57945"/>
        <dbReference type="ChEBI" id="CHEBI:58351"/>
        <dbReference type="ChEBI" id="CHEBI:58827"/>
        <dbReference type="EC" id="1.3.1.76"/>
    </reaction>
</comment>
<evidence type="ECO:0000256" key="5">
    <source>
        <dbReference type="ARBA" id="ARBA00022691"/>
    </source>
</evidence>
<name>A0ABW1JC40_9ACTN</name>
<evidence type="ECO:0000256" key="7">
    <source>
        <dbReference type="ARBA" id="ARBA00023027"/>
    </source>
</evidence>
<dbReference type="Pfam" id="PF13241">
    <property type="entry name" value="NAD_binding_7"/>
    <property type="match status" value="1"/>
</dbReference>
<keyword evidence="7" id="KW-0520">NAD</keyword>
<keyword evidence="3 13" id="KW-0489">Methyltransferase</keyword>
<dbReference type="InterPro" id="IPR036291">
    <property type="entry name" value="NAD(P)-bd_dom_sf"/>
</dbReference>
<gene>
    <name evidence="13" type="primary">cobA</name>
    <name evidence="13" type="ORF">ACFQDO_04575</name>
</gene>
<keyword evidence="2" id="KW-0169">Cobalamin biosynthesis</keyword>
<dbReference type="InterPro" id="IPR014776">
    <property type="entry name" value="4pyrrole_Mease_sub2"/>
</dbReference>
<dbReference type="SUPFAM" id="SSF51735">
    <property type="entry name" value="NAD(P)-binding Rossmann-fold domains"/>
    <property type="match status" value="1"/>
</dbReference>
<dbReference type="EC" id="2.1.1.107" evidence="13"/>
<dbReference type="GO" id="GO:0032259">
    <property type="term" value="P:methylation"/>
    <property type="evidence" value="ECO:0007669"/>
    <property type="project" value="UniProtKB-KW"/>
</dbReference>
<evidence type="ECO:0000256" key="11">
    <source>
        <dbReference type="ARBA" id="ARBA00047561"/>
    </source>
</evidence>
<comment type="pathway">
    <text evidence="1">Porphyrin-containing compound metabolism; siroheme biosynthesis; sirohydrochlorin from precorrin-2: step 1/1.</text>
</comment>
<dbReference type="Gene3D" id="3.40.1010.10">
    <property type="entry name" value="Cobalt-precorrin-4 Transmethylase, Domain 1"/>
    <property type="match status" value="1"/>
</dbReference>
<dbReference type="NCBIfam" id="TIGR01470">
    <property type="entry name" value="cysG_Nterm"/>
    <property type="match status" value="1"/>
</dbReference>
<keyword evidence="10" id="KW-0511">Multifunctional enzyme</keyword>
<feature type="domain" description="Tetrapyrrole methylase" evidence="12">
    <location>
        <begin position="171"/>
        <end position="381"/>
    </location>
</feature>